<dbReference type="NCBIfam" id="TIGR04183">
    <property type="entry name" value="Por_Secre_tail"/>
    <property type="match status" value="1"/>
</dbReference>
<evidence type="ECO:0000313" key="3">
    <source>
        <dbReference type="Proteomes" id="UP000650081"/>
    </source>
</evidence>
<dbReference type="RefSeq" id="WP_187467819.1">
    <property type="nucleotide sequence ID" value="NZ_JACSIT010000141.1"/>
</dbReference>
<dbReference type="SUPFAM" id="SSF50998">
    <property type="entry name" value="Quinoprotein alcohol dehydrogenase-like"/>
    <property type="match status" value="1"/>
</dbReference>
<organism evidence="2 3">
    <name type="scientific">Neolewinella lacunae</name>
    <dbReference type="NCBI Taxonomy" id="1517758"/>
    <lineage>
        <taxon>Bacteria</taxon>
        <taxon>Pseudomonadati</taxon>
        <taxon>Bacteroidota</taxon>
        <taxon>Saprospiria</taxon>
        <taxon>Saprospirales</taxon>
        <taxon>Lewinellaceae</taxon>
        <taxon>Neolewinella</taxon>
    </lineage>
</organism>
<dbReference type="Pfam" id="PF24595">
    <property type="entry name" value="DUF7619"/>
    <property type="match status" value="1"/>
</dbReference>
<comment type="caution">
    <text evidence="2">The sequence shown here is derived from an EMBL/GenBank/DDBJ whole genome shotgun (WGS) entry which is preliminary data.</text>
</comment>
<dbReference type="Gene3D" id="2.130.10.10">
    <property type="entry name" value="YVTN repeat-like/Quinoprotein amine dehydrogenase"/>
    <property type="match status" value="1"/>
</dbReference>
<dbReference type="PANTHER" id="PTHR42754">
    <property type="entry name" value="ENDOGLUCANASE"/>
    <property type="match status" value="1"/>
</dbReference>
<dbReference type="InterPro" id="IPR011047">
    <property type="entry name" value="Quinoprotein_ADH-like_sf"/>
</dbReference>
<keyword evidence="3" id="KW-1185">Reference proteome</keyword>
<dbReference type="PANTHER" id="PTHR42754:SF1">
    <property type="entry name" value="LIPOPROTEIN"/>
    <property type="match status" value="1"/>
</dbReference>
<dbReference type="InterPro" id="IPR055353">
    <property type="entry name" value="DUF7619"/>
</dbReference>
<reference evidence="2" key="1">
    <citation type="submission" date="2020-08" db="EMBL/GenBank/DDBJ databases">
        <title>Lewinella bacteria from marine environments.</title>
        <authorList>
            <person name="Zhong Y."/>
        </authorList>
    </citation>
    <scope>NUCLEOTIDE SEQUENCE</scope>
    <source>
        <strain evidence="2">KCTC 42187</strain>
    </source>
</reference>
<accession>A0A923PKH1</accession>
<sequence length="991" mass="108143">MKERLTVMTIGRQCRRATLALVLACLFFPVGAQGFEKSLGGPKDDFGRAILQTKDHGYIEIGSSQGELGDDNDFDIFVVRTDVDGTIMWSRTYDDGFIEQGQDVIQTQDGGYFVLGFRQETPTASEETFLIKLSRRGDLQFSRHYGEAGRDERCTQIVRVPEGGYLLTGYREKDASGLKEILLIRIDEEGNQLWSTTFGEGRNNEGIGAVVNPNGGFVIGANVEDDRGVDNDIALYGISATGAPLWSKVIGTPTDNEQIEDIIRTTDNNLVFVGSTNNFNQALIGKADLNGELLWYRELDASQFDDELLGVIEEDNGQNLVAVGQTTPSAANFDVLMLKVNASDGQPIWQRRLGNATSTDIGEDLAPTLDGGYALAAFSSRSFVSFNDMTLFKTDDLGSHQTNYLRGKVYHPANNDCAPYAAGDLGLTGWLIQAESETATFFGSTDSLGNYDLRVDRGVYQVSLLRKNDRWDLCNPDPIAVDLTEPYDSSFNDFALQPAIDCPLLEVALSATPAIQCENQQMTINFGNGGSDVATGASIELQLDAHLTFLSASVAPESQTGQTLVFNLGDLAPGDEGRITVMARVACSEVRAGQALSSMATIFPILNCAPASPDWDGSSIVVTSRCDRIEGVSFTITNVGSNPMTQTNGYVVVEDIILNQRGNFMLEATESIEIDIPLPDGDVSTYRLIAEQSAGHPGNLFPTAVVEGCQTESSNGFSTGYVAQFSDNDGDLYIDILTQEVVALEEGAALQLTAYPRGYQDSIIIPKTDIEYTVFFELPNNDSFERVVIRDTLPEQLDFNSLEMGAASHPYDFVLYQGGILKITFDSIRIFSGGGTGEADAVTRQGYVSYRLSQKPNTTTGTVIRNRAAVYFDYESPVLSQEVRHVVGCEDLFESNCLISSQRNLPTANGVIINVNPNPMGELTTVSIKGWDKLHTELRFQLFDATGRKVFQKQFRGDQTDFNRPNLAAGAYFYEVSGGGYLLGTGKLLLR</sequence>
<evidence type="ECO:0000313" key="2">
    <source>
        <dbReference type="EMBL" id="MBC6995798.1"/>
    </source>
</evidence>
<proteinExistence type="predicted"/>
<evidence type="ECO:0000259" key="1">
    <source>
        <dbReference type="Pfam" id="PF24595"/>
    </source>
</evidence>
<dbReference type="EMBL" id="JACSIT010000141">
    <property type="protein sequence ID" value="MBC6995798.1"/>
    <property type="molecule type" value="Genomic_DNA"/>
</dbReference>
<dbReference type="AlphaFoldDB" id="A0A923PKH1"/>
<feature type="domain" description="DUF7619" evidence="1">
    <location>
        <begin position="767"/>
        <end position="884"/>
    </location>
</feature>
<gene>
    <name evidence="2" type="ORF">H9S92_16650</name>
</gene>
<dbReference type="Proteomes" id="UP000650081">
    <property type="component" value="Unassembled WGS sequence"/>
</dbReference>
<protein>
    <submittedName>
        <fullName evidence="2">PQQ-binding-like beta-propeller repeat protein</fullName>
    </submittedName>
</protein>
<dbReference type="InterPro" id="IPR026444">
    <property type="entry name" value="Secre_tail"/>
</dbReference>
<dbReference type="InterPro" id="IPR015943">
    <property type="entry name" value="WD40/YVTN_repeat-like_dom_sf"/>
</dbReference>
<name>A0A923PKH1_9BACT</name>